<feature type="transmembrane region" description="Helical" evidence="1">
    <location>
        <begin position="20"/>
        <end position="44"/>
    </location>
</feature>
<keyword evidence="1" id="KW-1133">Transmembrane helix</keyword>
<dbReference type="EMBL" id="HBUF01050903">
    <property type="protein sequence ID" value="CAG6621730.1"/>
    <property type="molecule type" value="Transcribed_RNA"/>
</dbReference>
<name>A0A8D8Q1F1_9HEMI</name>
<organism evidence="2">
    <name type="scientific">Cacopsylla melanoneura</name>
    <dbReference type="NCBI Taxonomy" id="428564"/>
    <lineage>
        <taxon>Eukaryota</taxon>
        <taxon>Metazoa</taxon>
        <taxon>Ecdysozoa</taxon>
        <taxon>Arthropoda</taxon>
        <taxon>Hexapoda</taxon>
        <taxon>Insecta</taxon>
        <taxon>Pterygota</taxon>
        <taxon>Neoptera</taxon>
        <taxon>Paraneoptera</taxon>
        <taxon>Hemiptera</taxon>
        <taxon>Sternorrhyncha</taxon>
        <taxon>Psylloidea</taxon>
        <taxon>Psyllidae</taxon>
        <taxon>Psyllinae</taxon>
        <taxon>Cacopsylla</taxon>
    </lineage>
</organism>
<sequence length="102" mass="11485">MYPPPNKPAVPYPLRTRGWFWLRGIAGWPIELISLGSFAPAIAVPKTNKKLNKLQRGIIAFSVSSLHSDFPRFDSRTLLNSLAFIALTASTLINVKLFRLQY</sequence>
<reference evidence="2" key="1">
    <citation type="submission" date="2021-05" db="EMBL/GenBank/DDBJ databases">
        <authorList>
            <person name="Alioto T."/>
            <person name="Alioto T."/>
            <person name="Gomez Garrido J."/>
        </authorList>
    </citation>
    <scope>NUCLEOTIDE SEQUENCE</scope>
</reference>
<dbReference type="AlphaFoldDB" id="A0A8D8Q1F1"/>
<evidence type="ECO:0000313" key="2">
    <source>
        <dbReference type="EMBL" id="CAG6621730.1"/>
    </source>
</evidence>
<proteinExistence type="predicted"/>
<keyword evidence="1" id="KW-0472">Membrane</keyword>
<feature type="transmembrane region" description="Helical" evidence="1">
    <location>
        <begin position="78"/>
        <end position="98"/>
    </location>
</feature>
<protein>
    <submittedName>
        <fullName evidence="2">Uncharacterized protein</fullName>
    </submittedName>
</protein>
<keyword evidence="1" id="KW-0812">Transmembrane</keyword>
<accession>A0A8D8Q1F1</accession>
<evidence type="ECO:0000256" key="1">
    <source>
        <dbReference type="SAM" id="Phobius"/>
    </source>
</evidence>